<proteinExistence type="predicted"/>
<evidence type="ECO:0000313" key="1">
    <source>
        <dbReference type="EMBL" id="QUJ76020.1"/>
    </source>
</evidence>
<dbReference type="KEGG" id="sual:KDD17_13965"/>
<evidence type="ECO:0000313" key="2">
    <source>
        <dbReference type="Proteomes" id="UP000683291"/>
    </source>
</evidence>
<dbReference type="EMBL" id="CP073581">
    <property type="protein sequence ID" value="QUJ76020.1"/>
    <property type="molecule type" value="Genomic_DNA"/>
</dbReference>
<sequence length="317" mass="35780">MSLTERATRKTLVLHIGLQKTGTSSIQVMLAGSASYLDAQGFYFPDLPDAEADESRLSRSPFRHNRIAGTYADYPTSFQRLDQENMALFWRELAADPRIPILSAEDFSRQRDYTALGMALAPFDVTVVLYVRRQDLFAESLYNQRNKILLQRGSTDHLGEDFLTSEDLFAFLRREAYIPILNFTRLLARLEAGIRPVKVLVRAFDRATLEGADVCTDFCALFGWDAQAMSRPGHDANSSVSNQVLASVNEVFVRQGPEAAQLKIAQINQSFQAGEDLSGSYKVFPPQIRRTVQRQYADINAELHRRYGVDLTARNDQ</sequence>
<evidence type="ECO:0008006" key="3">
    <source>
        <dbReference type="Google" id="ProtNLM"/>
    </source>
</evidence>
<dbReference type="InterPro" id="IPR027417">
    <property type="entry name" value="P-loop_NTPase"/>
</dbReference>
<gene>
    <name evidence="1" type="ORF">KDD17_13965</name>
</gene>
<protein>
    <recommendedName>
        <fullName evidence="3">Sulfotransferase family protein</fullName>
    </recommendedName>
</protein>
<dbReference type="SUPFAM" id="SSF52540">
    <property type="entry name" value="P-loop containing nucleoside triphosphate hydrolases"/>
    <property type="match status" value="1"/>
</dbReference>
<name>A0A975JDD7_9RHOB</name>
<dbReference type="Proteomes" id="UP000683291">
    <property type="component" value="Chromosome 1"/>
</dbReference>
<reference evidence="1" key="1">
    <citation type="submission" date="2021-04" db="EMBL/GenBank/DDBJ databases">
        <title>Complete genome sequence for Sulfitobacter sp. strain JK7-1.</title>
        <authorList>
            <person name="Park S.-J."/>
        </authorList>
    </citation>
    <scope>NUCLEOTIDE SEQUENCE</scope>
    <source>
        <strain evidence="1">JK7-1</strain>
    </source>
</reference>
<organism evidence="1 2">
    <name type="scientific">Sulfitobacter albidus</name>
    <dbReference type="NCBI Taxonomy" id="2829501"/>
    <lineage>
        <taxon>Bacteria</taxon>
        <taxon>Pseudomonadati</taxon>
        <taxon>Pseudomonadota</taxon>
        <taxon>Alphaproteobacteria</taxon>
        <taxon>Rhodobacterales</taxon>
        <taxon>Roseobacteraceae</taxon>
        <taxon>Sulfitobacter</taxon>
    </lineage>
</organism>
<keyword evidence="2" id="KW-1185">Reference proteome</keyword>
<dbReference type="RefSeq" id="WP_212704218.1">
    <property type="nucleotide sequence ID" value="NZ_CP073581.1"/>
</dbReference>
<dbReference type="AlphaFoldDB" id="A0A975JDD7"/>
<accession>A0A975JDD7</accession>